<dbReference type="SUPFAM" id="SSF52058">
    <property type="entry name" value="L domain-like"/>
    <property type="match status" value="2"/>
</dbReference>
<dbReference type="PROSITE" id="PS51450">
    <property type="entry name" value="LRR"/>
    <property type="match status" value="2"/>
</dbReference>
<feature type="chain" id="PRO_5040128647" description="Farnesoic acid O-methyl transferase domain-containing protein" evidence="3">
    <location>
        <begin position="19"/>
        <end position="1236"/>
    </location>
</feature>
<dbReference type="Gene3D" id="3.80.10.10">
    <property type="entry name" value="Ribonuclease Inhibitor"/>
    <property type="match status" value="5"/>
</dbReference>
<evidence type="ECO:0000313" key="6">
    <source>
        <dbReference type="Proteomes" id="UP001153620"/>
    </source>
</evidence>
<keyword evidence="1" id="KW-0433">Leucine-rich repeat</keyword>
<dbReference type="AlphaFoldDB" id="A0A9N9WPW9"/>
<dbReference type="InterPro" id="IPR050333">
    <property type="entry name" value="SLRP"/>
</dbReference>
<organism evidence="5 6">
    <name type="scientific">Chironomus riparius</name>
    <dbReference type="NCBI Taxonomy" id="315576"/>
    <lineage>
        <taxon>Eukaryota</taxon>
        <taxon>Metazoa</taxon>
        <taxon>Ecdysozoa</taxon>
        <taxon>Arthropoda</taxon>
        <taxon>Hexapoda</taxon>
        <taxon>Insecta</taxon>
        <taxon>Pterygota</taxon>
        <taxon>Neoptera</taxon>
        <taxon>Endopterygota</taxon>
        <taxon>Diptera</taxon>
        <taxon>Nematocera</taxon>
        <taxon>Chironomoidea</taxon>
        <taxon>Chironomidae</taxon>
        <taxon>Chironominae</taxon>
        <taxon>Chironomus</taxon>
    </lineage>
</organism>
<dbReference type="SMART" id="SM00369">
    <property type="entry name" value="LRR_TYP"/>
    <property type="match status" value="23"/>
</dbReference>
<dbReference type="GO" id="GO:0005615">
    <property type="term" value="C:extracellular space"/>
    <property type="evidence" value="ECO:0007669"/>
    <property type="project" value="TreeGrafter"/>
</dbReference>
<keyword evidence="2" id="KW-0677">Repeat</keyword>
<evidence type="ECO:0000313" key="5">
    <source>
        <dbReference type="EMBL" id="CAG9801218.1"/>
    </source>
</evidence>
<feature type="domain" description="Farnesoic acid O-methyl transferase" evidence="4">
    <location>
        <begin position="481"/>
        <end position="603"/>
    </location>
</feature>
<dbReference type="FunFam" id="3.80.10.10:FF:001164">
    <property type="entry name" value="GH01279p"/>
    <property type="match status" value="1"/>
</dbReference>
<dbReference type="SMART" id="SM00364">
    <property type="entry name" value="LRR_BAC"/>
    <property type="match status" value="5"/>
</dbReference>
<protein>
    <recommendedName>
        <fullName evidence="4">Farnesoic acid O-methyl transferase domain-containing protein</fullName>
    </recommendedName>
</protein>
<evidence type="ECO:0000256" key="2">
    <source>
        <dbReference type="ARBA" id="ARBA00022737"/>
    </source>
</evidence>
<keyword evidence="3" id="KW-0732">Signal</keyword>
<dbReference type="InterPro" id="IPR022041">
    <property type="entry name" value="Methyltransf_FA"/>
</dbReference>
<dbReference type="PANTHER" id="PTHR45712">
    <property type="entry name" value="AGAP008170-PA"/>
    <property type="match status" value="1"/>
</dbReference>
<evidence type="ECO:0000256" key="1">
    <source>
        <dbReference type="ARBA" id="ARBA00022614"/>
    </source>
</evidence>
<dbReference type="EMBL" id="OU895877">
    <property type="protein sequence ID" value="CAG9801218.1"/>
    <property type="molecule type" value="Genomic_DNA"/>
</dbReference>
<accession>A0A9N9WPW9</accession>
<reference evidence="5" key="1">
    <citation type="submission" date="2022-01" db="EMBL/GenBank/DDBJ databases">
        <authorList>
            <person name="King R."/>
        </authorList>
    </citation>
    <scope>NUCLEOTIDE SEQUENCE</scope>
</reference>
<dbReference type="Proteomes" id="UP001153620">
    <property type="component" value="Chromosome 1"/>
</dbReference>
<name>A0A9N9WPW9_9DIPT</name>
<dbReference type="Pfam" id="PF12248">
    <property type="entry name" value="Methyltransf_FA"/>
    <property type="match status" value="2"/>
</dbReference>
<proteinExistence type="predicted"/>
<dbReference type="InterPro" id="IPR003591">
    <property type="entry name" value="Leu-rich_rpt_typical-subtyp"/>
</dbReference>
<feature type="domain" description="Farnesoic acid O-methyl transferase" evidence="4">
    <location>
        <begin position="1112"/>
        <end position="1225"/>
    </location>
</feature>
<dbReference type="InterPro" id="IPR001611">
    <property type="entry name" value="Leu-rich_rpt"/>
</dbReference>
<evidence type="ECO:0000256" key="3">
    <source>
        <dbReference type="SAM" id="SignalP"/>
    </source>
</evidence>
<dbReference type="Pfam" id="PF13855">
    <property type="entry name" value="LRR_8"/>
    <property type="match status" value="7"/>
</dbReference>
<dbReference type="PANTHER" id="PTHR45712:SF22">
    <property type="entry name" value="INSULIN-LIKE GROWTH FACTOR-BINDING PROTEIN COMPLEX ACID LABILE SUBUNIT"/>
    <property type="match status" value="1"/>
</dbReference>
<feature type="signal peptide" evidence="3">
    <location>
        <begin position="1"/>
        <end position="18"/>
    </location>
</feature>
<reference evidence="5" key="2">
    <citation type="submission" date="2022-10" db="EMBL/GenBank/DDBJ databases">
        <authorList>
            <consortium name="ENA_rothamsted_submissions"/>
            <consortium name="culmorum"/>
            <person name="King R."/>
        </authorList>
    </citation>
    <scope>NUCLEOTIDE SEQUENCE</scope>
</reference>
<gene>
    <name evidence="5" type="ORF">CHIRRI_LOCUS4153</name>
</gene>
<dbReference type="InterPro" id="IPR032675">
    <property type="entry name" value="LRR_dom_sf"/>
</dbReference>
<evidence type="ECO:0000259" key="4">
    <source>
        <dbReference type="Pfam" id="PF12248"/>
    </source>
</evidence>
<sequence length="1236" mass="141095">MEVKKLVMLSLLFGSSFSQSLTCNYTDTVDYGQELYVCNLEIQNPSGVDDFTEISGTHLEGRTNADVTGLLLTTSSRTINFPRIICSQFTNMLHINYAHMSIVEVTQNSFSGCLNLEWLRLWNNTIEQVHEQAFANNSRLKYLNLDKNRLTTLPENLFRNLVNLEQLQMSNNPFSFIPSRLFRPLTNLQRLYLIQSNINIINPEWFATLGNLFQLTLYGNNITSWPENKFAALRNLQIFVVSKNPIGDNLPADAFVDLPNLETLLMADIGITQINPAWYHPLQKLETLYIYSNLFTSIPEGAFDSLRNLVGLDIGGNHLTESGIPSNLFRNMSNLLYLYCDNNLIQTINPQWFEGLTGLLSIDFSFNQINELQEGVFASFRSIIDIGLWGNNLKTLNRNAFGNIQNLTYFDLDDNNINAVDERFLNEASPLSFFYFRNNLCASDWFFNFGANREQLMPRFSTCTRNFELIVETSTDAGQAYRFFTAPNPGIQLRVNTNDEVRISLTSFDFLWNPSVEIIIGARNNTLSTVIMNQDTEVVVAHSPNIISPGRWTGLRITWANHVILVTREGQSYPFLAYNLQCIFRVGFYGLRSPHSHAVWSIQPVEADILPTNLQGFSDNHVNQKIRFSDRRLIDLSSLGQSINCAYRNTTISGQSHYICDLNVQNAAGFDNFTEVTGTHLAGRTNADVTGIFILSASRTINFPSILCSQFSNSIYVDFTFMDVVTIGENTLSGCANLEWLRFWYNEIENIHEQAFASNTRLSYLDLDRNQLATLPENVFNGLVNLQELELSNNPFTLIPGGLFRPLTNLRLLFLITCRINEINLDWFAPLVNMETLSIYGNNITVLPENTFSSMRNLQVLEISRNPIGDNLPANIFRDLSNLDRLYMANIRITAINTAWFNGISNLEFLYIYSNLFISIPEGTFDSFTNLLAIDIGDNRLTESAIPGNLFQNMPNLIYFICDYNLIQTPNPQWFQRMTELVVLNLNFNQIIELPVGLFSTFRAIIEIDLWGNYIKTVNRDSFGNIGSLEFMDFDSNVINAVDERFLNEAWPLSYLFFFNNLCASDWFFNFGINRELFMPRLATCTRNFEFIVETATERGEAYRFYTAPNPGIQVRVNTNEEIRIALTPFNMLWSPSVEIVIGARNNTVSTIIRNQDQEVALARSPNIIRPGQWTGFRITWANDVILVTREAQNFPFLAYNLQDIFPITFYGLRSPESRAVWSIQPVEADIMPTEA</sequence>
<dbReference type="OrthoDB" id="7787639at2759"/>
<keyword evidence="6" id="KW-1185">Reference proteome</keyword>